<dbReference type="PANTHER" id="PTHR13475">
    <property type="entry name" value="NEUGRIN"/>
    <property type="match status" value="1"/>
</dbReference>
<evidence type="ECO:0000256" key="5">
    <source>
        <dbReference type="ARBA" id="ARBA00022946"/>
    </source>
</evidence>
<evidence type="ECO:0000256" key="2">
    <source>
        <dbReference type="ARBA" id="ARBA00004173"/>
    </source>
</evidence>
<accession>A0ABR0T1I9</accession>
<feature type="compositionally biased region" description="Basic and acidic residues" evidence="6">
    <location>
        <begin position="152"/>
        <end position="183"/>
    </location>
</feature>
<dbReference type="Pfam" id="PF06413">
    <property type="entry name" value="Neugrin"/>
    <property type="match status" value="1"/>
</dbReference>
<dbReference type="Proteomes" id="UP001338125">
    <property type="component" value="Unassembled WGS sequence"/>
</dbReference>
<protein>
    <recommendedName>
        <fullName evidence="4">Required for respiratory growth protein 9, mitochondrial</fullName>
    </recommendedName>
</protein>
<proteinExistence type="inferred from homology"/>
<sequence length="385" mass="44022">MSCSCRAVPWRTFIRGLAQVHKLEASTVHPALQIRPAASRSGLPWASLRQSRGLQTSLCRSQDAAAAAAPAPERDDAQHVTEAAVAAGDGVESPPGATKTEESTLDERPKKRGRKPKAATEEATNKYALEKKGKKKSEATEATWPKAKRGRPPKDKSQKPAEADRSATAAKEHDAESPRPRREMWQIQKAALKEKFPEGWNPRKRLSPDALTGIRALNAQFPDVYTTEALANKFEMSPDAIRRILRSKWSPSAEEEQGREDRWFRRGLRVWEQRAALGVKPPKRWRMEGVARDPGYHEWSKKVSQREREWDEGEIRKYREYREKVKKREGGYEKKEGGYKRREGKYDRREGSYEKREESYEKRDGGYGKRDGDYEKREGGYGEKE</sequence>
<evidence type="ECO:0000256" key="3">
    <source>
        <dbReference type="ARBA" id="ARBA00010895"/>
    </source>
</evidence>
<feature type="compositionally biased region" description="Basic and acidic residues" evidence="6">
    <location>
        <begin position="99"/>
        <end position="109"/>
    </location>
</feature>
<reference evidence="7 8" key="1">
    <citation type="submission" date="2024-01" db="EMBL/GenBank/DDBJ databases">
        <title>Complete genome of Cladobotryum mycophilum ATHUM6906.</title>
        <authorList>
            <person name="Christinaki A.C."/>
            <person name="Myridakis A.I."/>
            <person name="Kouvelis V.N."/>
        </authorList>
    </citation>
    <scope>NUCLEOTIDE SEQUENCE [LARGE SCALE GENOMIC DNA]</scope>
    <source>
        <strain evidence="7 8">ATHUM6906</strain>
    </source>
</reference>
<evidence type="ECO:0000313" key="7">
    <source>
        <dbReference type="EMBL" id="KAK5997881.1"/>
    </source>
</evidence>
<dbReference type="EMBL" id="JAVFKD010000001">
    <property type="protein sequence ID" value="KAK5997881.1"/>
    <property type="molecule type" value="Genomic_DNA"/>
</dbReference>
<feature type="compositionally biased region" description="Basic and acidic residues" evidence="6">
    <location>
        <begin position="118"/>
        <end position="139"/>
    </location>
</feature>
<keyword evidence="8" id="KW-1185">Reference proteome</keyword>
<keyword evidence="5" id="KW-0809">Transit peptide</keyword>
<dbReference type="PANTHER" id="PTHR13475:SF3">
    <property type="entry name" value="NEUGRIN"/>
    <property type="match status" value="1"/>
</dbReference>
<comment type="subcellular location">
    <subcellularLocation>
        <location evidence="2">Mitochondrion</location>
    </subcellularLocation>
</comment>
<evidence type="ECO:0000256" key="4">
    <source>
        <dbReference type="ARBA" id="ARBA00013566"/>
    </source>
</evidence>
<comment type="caution">
    <text evidence="7">The sequence shown here is derived from an EMBL/GenBank/DDBJ whole genome shotgun (WGS) entry which is preliminary data.</text>
</comment>
<feature type="region of interest" description="Disordered" evidence="6">
    <location>
        <begin position="326"/>
        <end position="385"/>
    </location>
</feature>
<gene>
    <name evidence="7" type="ORF">PT974_00247</name>
</gene>
<evidence type="ECO:0000256" key="1">
    <source>
        <dbReference type="ARBA" id="ARBA00003548"/>
    </source>
</evidence>
<name>A0ABR0T1I9_9HYPO</name>
<comment type="similarity">
    <text evidence="3">Belongs to the RRG9 family.</text>
</comment>
<evidence type="ECO:0000313" key="8">
    <source>
        <dbReference type="Proteomes" id="UP001338125"/>
    </source>
</evidence>
<evidence type="ECO:0000256" key="6">
    <source>
        <dbReference type="SAM" id="MobiDB-lite"/>
    </source>
</evidence>
<organism evidence="7 8">
    <name type="scientific">Cladobotryum mycophilum</name>
    <dbReference type="NCBI Taxonomy" id="491253"/>
    <lineage>
        <taxon>Eukaryota</taxon>
        <taxon>Fungi</taxon>
        <taxon>Dikarya</taxon>
        <taxon>Ascomycota</taxon>
        <taxon>Pezizomycotina</taxon>
        <taxon>Sordariomycetes</taxon>
        <taxon>Hypocreomycetidae</taxon>
        <taxon>Hypocreales</taxon>
        <taxon>Hypocreaceae</taxon>
        <taxon>Cladobotryum</taxon>
    </lineage>
</organism>
<comment type="function">
    <text evidence="1">Required for respiratory activity and maintenance and expression of the mitochondrial genome.</text>
</comment>
<feature type="region of interest" description="Disordered" evidence="6">
    <location>
        <begin position="63"/>
        <end position="183"/>
    </location>
</feature>
<dbReference type="InterPro" id="IPR010487">
    <property type="entry name" value="NGRN/Rrg9"/>
</dbReference>